<dbReference type="AlphaFoldDB" id="A0A4V2UVP6"/>
<evidence type="ECO:0000313" key="2">
    <source>
        <dbReference type="Proteomes" id="UP000294937"/>
    </source>
</evidence>
<comment type="caution">
    <text evidence="1">The sequence shown here is derived from an EMBL/GenBank/DDBJ whole genome shotgun (WGS) entry which is preliminary data.</text>
</comment>
<protein>
    <submittedName>
        <fullName evidence="1">DUF2997 family protein</fullName>
    </submittedName>
</protein>
<name>A0A4V2UVP6_9BACL</name>
<dbReference type="EMBL" id="SMAG01000001">
    <property type="protein sequence ID" value="TCS96607.1"/>
    <property type="molecule type" value="Genomic_DNA"/>
</dbReference>
<accession>A0A4V2UVP6</accession>
<dbReference type="Proteomes" id="UP000294937">
    <property type="component" value="Unassembled WGS sequence"/>
</dbReference>
<sequence>MNQKVTIQIQRDGKIAAHIEGIKGKKCTEYIRILEQLLEAETFDSNYTSEYFEAEELNSDRIKQQQTLKE</sequence>
<dbReference type="OrthoDB" id="7067000at2"/>
<reference evidence="1 2" key="1">
    <citation type="submission" date="2019-03" db="EMBL/GenBank/DDBJ databases">
        <title>Genomic Encyclopedia of Type Strains, Phase IV (KMG-IV): sequencing the most valuable type-strain genomes for metagenomic binning, comparative biology and taxonomic classification.</title>
        <authorList>
            <person name="Goeker M."/>
        </authorList>
    </citation>
    <scope>NUCLEOTIDE SEQUENCE [LARGE SCALE GENOMIC DNA]</scope>
    <source>
        <strain evidence="1 2">DSM 45707</strain>
    </source>
</reference>
<dbReference type="RefSeq" id="WP_131923008.1">
    <property type="nucleotide sequence ID" value="NZ_SMAG01000001.1"/>
</dbReference>
<proteinExistence type="predicted"/>
<dbReference type="Pfam" id="PF11211">
    <property type="entry name" value="DUF2997"/>
    <property type="match status" value="1"/>
</dbReference>
<keyword evidence="2" id="KW-1185">Reference proteome</keyword>
<gene>
    <name evidence="1" type="ORF">EDD58_101243</name>
</gene>
<dbReference type="InterPro" id="IPR021375">
    <property type="entry name" value="DUF2997"/>
</dbReference>
<evidence type="ECO:0000313" key="1">
    <source>
        <dbReference type="EMBL" id="TCS96607.1"/>
    </source>
</evidence>
<organism evidence="1 2">
    <name type="scientific">Hazenella coriacea</name>
    <dbReference type="NCBI Taxonomy" id="1179467"/>
    <lineage>
        <taxon>Bacteria</taxon>
        <taxon>Bacillati</taxon>
        <taxon>Bacillota</taxon>
        <taxon>Bacilli</taxon>
        <taxon>Bacillales</taxon>
        <taxon>Thermoactinomycetaceae</taxon>
        <taxon>Hazenella</taxon>
    </lineage>
</organism>